<gene>
    <name evidence="2" type="ORF">B0T15DRAFT_512934</name>
</gene>
<evidence type="ECO:0000313" key="3">
    <source>
        <dbReference type="Proteomes" id="UP001273166"/>
    </source>
</evidence>
<feature type="compositionally biased region" description="Basic residues" evidence="1">
    <location>
        <begin position="84"/>
        <end position="94"/>
    </location>
</feature>
<keyword evidence="3" id="KW-1185">Reference proteome</keyword>
<accession>A0AAJ0GRJ9</accession>
<evidence type="ECO:0000256" key="1">
    <source>
        <dbReference type="SAM" id="MobiDB-lite"/>
    </source>
</evidence>
<reference evidence="2" key="2">
    <citation type="submission" date="2023-06" db="EMBL/GenBank/DDBJ databases">
        <authorList>
            <consortium name="Lawrence Berkeley National Laboratory"/>
            <person name="Mondo S.J."/>
            <person name="Hensen N."/>
            <person name="Bonometti L."/>
            <person name="Westerberg I."/>
            <person name="Brannstrom I.O."/>
            <person name="Guillou S."/>
            <person name="Cros-Aarteil S."/>
            <person name="Calhoun S."/>
            <person name="Haridas S."/>
            <person name="Kuo A."/>
            <person name="Pangilinan J."/>
            <person name="Riley R."/>
            <person name="Labutti K."/>
            <person name="Andreopoulos B."/>
            <person name="Lipzen A."/>
            <person name="Chen C."/>
            <person name="Yanf M."/>
            <person name="Daum C."/>
            <person name="Ng V."/>
            <person name="Clum A."/>
            <person name="Steindorff A."/>
            <person name="Ohm R."/>
            <person name="Martin F."/>
            <person name="Silar P."/>
            <person name="Natvig D."/>
            <person name="Lalanne C."/>
            <person name="Gautier V."/>
            <person name="Ament-Velasquez S.L."/>
            <person name="Kruys A."/>
            <person name="Hutchinson M.I."/>
            <person name="Powell A.J."/>
            <person name="Barry K."/>
            <person name="Miller A.N."/>
            <person name="Grigoriev I.V."/>
            <person name="Debuchy R."/>
            <person name="Gladieux P."/>
            <person name="Thoren M.H."/>
            <person name="Johannesson H."/>
        </authorList>
    </citation>
    <scope>NUCLEOTIDE SEQUENCE</scope>
    <source>
        <strain evidence="2">CBS 333.67</strain>
    </source>
</reference>
<feature type="region of interest" description="Disordered" evidence="1">
    <location>
        <begin position="76"/>
        <end position="101"/>
    </location>
</feature>
<name>A0AAJ0GRJ9_9PEZI</name>
<proteinExistence type="predicted"/>
<protein>
    <submittedName>
        <fullName evidence="2">Uncharacterized protein</fullName>
    </submittedName>
</protein>
<dbReference type="Proteomes" id="UP001273166">
    <property type="component" value="Unassembled WGS sequence"/>
</dbReference>
<organism evidence="2 3">
    <name type="scientific">Chaetomium strumarium</name>
    <dbReference type="NCBI Taxonomy" id="1170767"/>
    <lineage>
        <taxon>Eukaryota</taxon>
        <taxon>Fungi</taxon>
        <taxon>Dikarya</taxon>
        <taxon>Ascomycota</taxon>
        <taxon>Pezizomycotina</taxon>
        <taxon>Sordariomycetes</taxon>
        <taxon>Sordariomycetidae</taxon>
        <taxon>Sordariales</taxon>
        <taxon>Chaetomiaceae</taxon>
        <taxon>Chaetomium</taxon>
    </lineage>
</organism>
<reference evidence="2" key="1">
    <citation type="journal article" date="2023" name="Mol. Phylogenet. Evol.">
        <title>Genome-scale phylogeny and comparative genomics of the fungal order Sordariales.</title>
        <authorList>
            <person name="Hensen N."/>
            <person name="Bonometti L."/>
            <person name="Westerberg I."/>
            <person name="Brannstrom I.O."/>
            <person name="Guillou S."/>
            <person name="Cros-Aarteil S."/>
            <person name="Calhoun S."/>
            <person name="Haridas S."/>
            <person name="Kuo A."/>
            <person name="Mondo S."/>
            <person name="Pangilinan J."/>
            <person name="Riley R."/>
            <person name="LaButti K."/>
            <person name="Andreopoulos B."/>
            <person name="Lipzen A."/>
            <person name="Chen C."/>
            <person name="Yan M."/>
            <person name="Daum C."/>
            <person name="Ng V."/>
            <person name="Clum A."/>
            <person name="Steindorff A."/>
            <person name="Ohm R.A."/>
            <person name="Martin F."/>
            <person name="Silar P."/>
            <person name="Natvig D.O."/>
            <person name="Lalanne C."/>
            <person name="Gautier V."/>
            <person name="Ament-Velasquez S.L."/>
            <person name="Kruys A."/>
            <person name="Hutchinson M.I."/>
            <person name="Powell A.J."/>
            <person name="Barry K."/>
            <person name="Miller A.N."/>
            <person name="Grigoriev I.V."/>
            <person name="Debuchy R."/>
            <person name="Gladieux P."/>
            <person name="Hiltunen Thoren M."/>
            <person name="Johannesson H."/>
        </authorList>
    </citation>
    <scope>NUCLEOTIDE SEQUENCE</scope>
    <source>
        <strain evidence="2">CBS 333.67</strain>
    </source>
</reference>
<comment type="caution">
    <text evidence="2">The sequence shown here is derived from an EMBL/GenBank/DDBJ whole genome shotgun (WGS) entry which is preliminary data.</text>
</comment>
<sequence length="227" mass="24456">MSVRVLGVLSQCLYIFELTIARIAIGHLSPATKAIHPTTTNDLDVIIILRNSGAPFTEAATEDPFTFAAGPIRYELQSTGGPGKKNKKKNKKKEKGPTRDAAIEQITATEEALAIKEATTEEVVTIEEASPEAPAEEALTIVTGEPATEAESVVDAELVAELDNLQGGRSEEQEDGRHFSDVSGMQLQVSSRHLILVSRYFQGALNGPWKEATSVSADRSRHVFAAD</sequence>
<dbReference type="AlphaFoldDB" id="A0AAJ0GRJ9"/>
<dbReference type="EMBL" id="JAUDZG010000005">
    <property type="protein sequence ID" value="KAK3304843.1"/>
    <property type="molecule type" value="Genomic_DNA"/>
</dbReference>
<dbReference type="GeneID" id="87886840"/>
<dbReference type="RefSeq" id="XP_062720623.1">
    <property type="nucleotide sequence ID" value="XM_062868011.1"/>
</dbReference>
<evidence type="ECO:0000313" key="2">
    <source>
        <dbReference type="EMBL" id="KAK3304843.1"/>
    </source>
</evidence>